<accession>A0A5Q0UF40</accession>
<proteinExistence type="predicted"/>
<feature type="domain" description="HTH arsR-type" evidence="2">
    <location>
        <begin position="220"/>
        <end position="301"/>
    </location>
</feature>
<protein>
    <submittedName>
        <fullName evidence="3">Putative membrane protein</fullName>
    </submittedName>
</protein>
<organism evidence="3 4">
    <name type="scientific">Candidatus Nanohalobium constans</name>
    <dbReference type="NCBI Taxonomy" id="2565781"/>
    <lineage>
        <taxon>Archaea</taxon>
        <taxon>Candidatus Nanohalarchaeota</taxon>
        <taxon>Candidatus Nanohalobia</taxon>
        <taxon>Candidatus Nanohalobiales</taxon>
        <taxon>Candidatus Nanohalobiaceae</taxon>
        <taxon>Candidatus Nanohalobium</taxon>
    </lineage>
</organism>
<dbReference type="InterPro" id="IPR036388">
    <property type="entry name" value="WH-like_DNA-bd_sf"/>
</dbReference>
<name>A0A5Q0UF40_9ARCH</name>
<keyword evidence="1" id="KW-1133">Transmembrane helix</keyword>
<evidence type="ECO:0000256" key="1">
    <source>
        <dbReference type="SAM" id="Phobius"/>
    </source>
</evidence>
<evidence type="ECO:0000313" key="4">
    <source>
        <dbReference type="Proteomes" id="UP000377803"/>
    </source>
</evidence>
<reference evidence="4" key="1">
    <citation type="submission" date="2019-05" db="EMBL/GenBank/DDBJ databases">
        <title>Candidatus Nanohalobium constans, a novel model system to study the DPANN nano-sized archaea: genomic and physiological characterization of a nanoarchaeon co-cultured with its chitinotrophic host.</title>
        <authorList>
            <person name="La Cono V."/>
            <person name="Arcadi E."/>
            <person name="Crisafi F."/>
            <person name="Denaro R."/>
            <person name="La Spada G."/>
            <person name="Messina E."/>
            <person name="Smedile F."/>
            <person name="Toshchakov S.V."/>
            <person name="Shevchenko M.A."/>
            <person name="Golyshin P.N."/>
            <person name="Golyshina O.V."/>
            <person name="Ferrer M."/>
            <person name="Rohde M."/>
            <person name="Mushegian A."/>
            <person name="Sorokin D.Y."/>
            <person name="Giuliano L."/>
            <person name="Yakimov M.M."/>
        </authorList>
    </citation>
    <scope>NUCLEOTIDE SEQUENCE [LARGE SCALE GENOMIC DNA]</scope>
    <source>
        <strain evidence="4">LC1Nh</strain>
    </source>
</reference>
<sequence>MKTKYLILTFLVLLTVSLGAATTISQEDVAVDLRDNNVSVVMKVDTLTTTTFNYQTSHPVDDLRVKINGERVECSNTELAIGTNINCDTSVSENFTVNIDYTTSGLTTSQGDISVFRYSQSIYRPIKNYSFKVILPEGTGLVDQANATTSVVNPETGELGNMNGRRFFVEWNSQPELGEPVNYKVLYEPLQEKEKEDSSLIIPGSVLGLLLIVLISYMVYRRKNAVKTSNQLDELSEDCRLVVEMLQEEGGEMLQKDIVEESEYSKAKISGVVSTLVDEDIVSKEKEGRSNKVSLNNEFRD</sequence>
<dbReference type="KEGG" id="ncon:LC1Nh_0210"/>
<dbReference type="SUPFAM" id="SSF46785">
    <property type="entry name" value="Winged helix' DNA-binding domain"/>
    <property type="match status" value="1"/>
</dbReference>
<dbReference type="GO" id="GO:0003700">
    <property type="term" value="F:DNA-binding transcription factor activity"/>
    <property type="evidence" value="ECO:0007669"/>
    <property type="project" value="InterPro"/>
</dbReference>
<dbReference type="InterPro" id="IPR001845">
    <property type="entry name" value="HTH_ArsR_DNA-bd_dom"/>
</dbReference>
<dbReference type="Pfam" id="PF24034">
    <property type="entry name" value="DUF7343"/>
    <property type="match status" value="1"/>
</dbReference>
<keyword evidence="1" id="KW-0812">Transmembrane</keyword>
<dbReference type="PROSITE" id="PS50987">
    <property type="entry name" value="HTH_ARSR_2"/>
    <property type="match status" value="1"/>
</dbReference>
<evidence type="ECO:0000313" key="3">
    <source>
        <dbReference type="EMBL" id="QGA80114.1"/>
    </source>
</evidence>
<dbReference type="AlphaFoldDB" id="A0A5Q0UF40"/>
<keyword evidence="1" id="KW-0472">Membrane</keyword>
<keyword evidence="4" id="KW-1185">Reference proteome</keyword>
<dbReference type="EMBL" id="CP040089">
    <property type="protein sequence ID" value="QGA80114.1"/>
    <property type="molecule type" value="Genomic_DNA"/>
</dbReference>
<dbReference type="Proteomes" id="UP000377803">
    <property type="component" value="Chromosome"/>
</dbReference>
<dbReference type="InterPro" id="IPR055767">
    <property type="entry name" value="DUF7343"/>
</dbReference>
<feature type="transmembrane region" description="Helical" evidence="1">
    <location>
        <begin position="200"/>
        <end position="220"/>
    </location>
</feature>
<dbReference type="InterPro" id="IPR036390">
    <property type="entry name" value="WH_DNA-bd_sf"/>
</dbReference>
<dbReference type="Gene3D" id="1.10.10.10">
    <property type="entry name" value="Winged helix-like DNA-binding domain superfamily/Winged helix DNA-binding domain"/>
    <property type="match status" value="1"/>
</dbReference>
<evidence type="ECO:0000259" key="2">
    <source>
        <dbReference type="PROSITE" id="PS50987"/>
    </source>
</evidence>
<gene>
    <name evidence="3" type="ORF">LC1Nh_0210</name>
</gene>